<dbReference type="EMBL" id="SDHX01000002">
    <property type="protein sequence ID" value="RXK53131.1"/>
    <property type="molecule type" value="Genomic_DNA"/>
</dbReference>
<feature type="transmembrane region" description="Helical" evidence="8">
    <location>
        <begin position="7"/>
        <end position="29"/>
    </location>
</feature>
<dbReference type="InterPro" id="IPR038731">
    <property type="entry name" value="RgtA/B/C-like"/>
</dbReference>
<keyword evidence="5 8" id="KW-0812">Transmembrane</keyword>
<dbReference type="Proteomes" id="UP000290218">
    <property type="component" value="Unassembled WGS sequence"/>
</dbReference>
<feature type="transmembrane region" description="Helical" evidence="8">
    <location>
        <begin position="271"/>
        <end position="292"/>
    </location>
</feature>
<evidence type="ECO:0000259" key="9">
    <source>
        <dbReference type="Pfam" id="PF13231"/>
    </source>
</evidence>
<evidence type="ECO:0000256" key="1">
    <source>
        <dbReference type="ARBA" id="ARBA00004651"/>
    </source>
</evidence>
<evidence type="ECO:0000256" key="5">
    <source>
        <dbReference type="ARBA" id="ARBA00022692"/>
    </source>
</evidence>
<feature type="domain" description="Glycosyltransferase RgtA/B/C/D-like" evidence="9">
    <location>
        <begin position="110"/>
        <end position="223"/>
    </location>
</feature>
<dbReference type="Pfam" id="PF13231">
    <property type="entry name" value="PMT_2"/>
    <property type="match status" value="1"/>
</dbReference>
<protein>
    <recommendedName>
        <fullName evidence="9">Glycosyltransferase RgtA/B/C/D-like domain-containing protein</fullName>
    </recommendedName>
</protein>
<reference evidence="10 11" key="1">
    <citation type="submission" date="2019-01" db="EMBL/GenBank/DDBJ databases">
        <title>Lacunisphaera sp. strain TWA-58.</title>
        <authorList>
            <person name="Chen W.-M."/>
        </authorList>
    </citation>
    <scope>NUCLEOTIDE SEQUENCE [LARGE SCALE GENOMIC DNA]</scope>
    <source>
        <strain evidence="10 11">TWA-58</strain>
    </source>
</reference>
<accession>A0A4Q1C450</accession>
<dbReference type="PANTHER" id="PTHR33908:SF11">
    <property type="entry name" value="MEMBRANE PROTEIN"/>
    <property type="match status" value="1"/>
</dbReference>
<organism evidence="10 11">
    <name type="scientific">Oleiharenicola lentus</name>
    <dbReference type="NCBI Taxonomy" id="2508720"/>
    <lineage>
        <taxon>Bacteria</taxon>
        <taxon>Pseudomonadati</taxon>
        <taxon>Verrucomicrobiota</taxon>
        <taxon>Opitutia</taxon>
        <taxon>Opitutales</taxon>
        <taxon>Opitutaceae</taxon>
        <taxon>Oleiharenicola</taxon>
    </lineage>
</organism>
<keyword evidence="3" id="KW-0328">Glycosyltransferase</keyword>
<keyword evidence="7 8" id="KW-0472">Membrane</keyword>
<evidence type="ECO:0000256" key="7">
    <source>
        <dbReference type="ARBA" id="ARBA00023136"/>
    </source>
</evidence>
<sequence length="507" mass="54441">MDRPRGRLTLLAVGAALAAYAFFIAWYHAPYAGGSDSSGYLNSARLLLAGRLTAPLTPPAEFPPDLLPRALLAPLGYSPNPRGSDLVPSYPVGLPLHFAAAGRVIGLGPAATLVAVLAALGLVGLLYLTARELGVRPGWAAGLAAAAGLSPLTLFYALQPMSDLVTTTWTVLAMLCALRSARHSGWALAAGAAFSVSVLVRPTNLLLVLPALVALVPNRRAWFTFVAGGVPGARILAAYNHALYGRILTTGYGDVSSLFAFKNVLITLSHYALWIPVVASPLVLAAVALPFLRVSRRKKALLVLWGGILPAFYAFYACTHEHWWYLRFILPSLPAAGIAAVLVLQEVRFPTVLFAARLLPAGDTPANPGPGRSLQLPLTLVLVLATVAWMASWNRELRIRHTELDERAYRLAGEWAAQNLRPGDLVVGCQTSGALLYYAGVSSLNFNELTPEQSARFLAWLDRGARPIHAVLYPFEVDPVRAALPGRWELVTELRQASVWRRTGPAP</sequence>
<evidence type="ECO:0000256" key="8">
    <source>
        <dbReference type="SAM" id="Phobius"/>
    </source>
</evidence>
<dbReference type="RefSeq" id="WP_129048719.1">
    <property type="nucleotide sequence ID" value="NZ_SDHX01000002.1"/>
</dbReference>
<proteinExistence type="predicted"/>
<evidence type="ECO:0000313" key="10">
    <source>
        <dbReference type="EMBL" id="RXK53131.1"/>
    </source>
</evidence>
<dbReference type="InterPro" id="IPR050297">
    <property type="entry name" value="LipidA_mod_glycosyltrf_83"/>
</dbReference>
<comment type="caution">
    <text evidence="10">The sequence shown here is derived from an EMBL/GenBank/DDBJ whole genome shotgun (WGS) entry which is preliminary data.</text>
</comment>
<keyword evidence="4" id="KW-0808">Transferase</keyword>
<feature type="transmembrane region" description="Helical" evidence="8">
    <location>
        <begin position="139"/>
        <end position="158"/>
    </location>
</feature>
<evidence type="ECO:0000313" key="11">
    <source>
        <dbReference type="Proteomes" id="UP000290218"/>
    </source>
</evidence>
<feature type="transmembrane region" description="Helical" evidence="8">
    <location>
        <begin position="104"/>
        <end position="127"/>
    </location>
</feature>
<feature type="transmembrane region" description="Helical" evidence="8">
    <location>
        <begin position="299"/>
        <end position="317"/>
    </location>
</feature>
<gene>
    <name evidence="10" type="ORF">ESB00_15600</name>
</gene>
<evidence type="ECO:0000256" key="4">
    <source>
        <dbReference type="ARBA" id="ARBA00022679"/>
    </source>
</evidence>
<keyword evidence="11" id="KW-1185">Reference proteome</keyword>
<dbReference type="GO" id="GO:0016763">
    <property type="term" value="F:pentosyltransferase activity"/>
    <property type="evidence" value="ECO:0007669"/>
    <property type="project" value="TreeGrafter"/>
</dbReference>
<comment type="subcellular location">
    <subcellularLocation>
        <location evidence="1">Cell membrane</location>
        <topology evidence="1">Multi-pass membrane protein</topology>
    </subcellularLocation>
</comment>
<feature type="transmembrane region" description="Helical" evidence="8">
    <location>
        <begin position="374"/>
        <end position="393"/>
    </location>
</feature>
<keyword evidence="6 8" id="KW-1133">Transmembrane helix</keyword>
<evidence type="ECO:0000256" key="2">
    <source>
        <dbReference type="ARBA" id="ARBA00022475"/>
    </source>
</evidence>
<evidence type="ECO:0000256" key="6">
    <source>
        <dbReference type="ARBA" id="ARBA00022989"/>
    </source>
</evidence>
<evidence type="ECO:0000256" key="3">
    <source>
        <dbReference type="ARBA" id="ARBA00022676"/>
    </source>
</evidence>
<dbReference type="OrthoDB" id="194884at2"/>
<dbReference type="GO" id="GO:0009103">
    <property type="term" value="P:lipopolysaccharide biosynthetic process"/>
    <property type="evidence" value="ECO:0007669"/>
    <property type="project" value="UniProtKB-ARBA"/>
</dbReference>
<feature type="transmembrane region" description="Helical" evidence="8">
    <location>
        <begin position="188"/>
        <end position="216"/>
    </location>
</feature>
<dbReference type="AlphaFoldDB" id="A0A4Q1C450"/>
<keyword evidence="2" id="KW-1003">Cell membrane</keyword>
<name>A0A4Q1C450_9BACT</name>
<dbReference type="PANTHER" id="PTHR33908">
    <property type="entry name" value="MANNOSYLTRANSFERASE YKCB-RELATED"/>
    <property type="match status" value="1"/>
</dbReference>
<dbReference type="GO" id="GO:0005886">
    <property type="term" value="C:plasma membrane"/>
    <property type="evidence" value="ECO:0007669"/>
    <property type="project" value="UniProtKB-SubCell"/>
</dbReference>